<dbReference type="Proteomes" id="UP001497522">
    <property type="component" value="Chromosome 7"/>
</dbReference>
<evidence type="ECO:0000313" key="1">
    <source>
        <dbReference type="EMBL" id="CAK9880063.1"/>
    </source>
</evidence>
<name>A0ABP1BUQ3_9BRYO</name>
<accession>A0ABP1BUQ3</accession>
<proteinExistence type="predicted"/>
<gene>
    <name evidence="1" type="ORF">CSSPJE1EN2_LOCUS21552</name>
</gene>
<evidence type="ECO:0000313" key="2">
    <source>
        <dbReference type="Proteomes" id="UP001497522"/>
    </source>
</evidence>
<sequence length="91" mass="10398">MEESVYNGFAAGQSRRVHLHTTGRRGALGILITSRNLACAHVFTKKTLASYSSSDMLIFTKKPNIIRRWRRAHIYKKILASYANDDMLRTN</sequence>
<protein>
    <submittedName>
        <fullName evidence="1">Uncharacterized protein</fullName>
    </submittedName>
</protein>
<keyword evidence="2" id="KW-1185">Reference proteome</keyword>
<organism evidence="1 2">
    <name type="scientific">Sphagnum jensenii</name>
    <dbReference type="NCBI Taxonomy" id="128206"/>
    <lineage>
        <taxon>Eukaryota</taxon>
        <taxon>Viridiplantae</taxon>
        <taxon>Streptophyta</taxon>
        <taxon>Embryophyta</taxon>
        <taxon>Bryophyta</taxon>
        <taxon>Sphagnophytina</taxon>
        <taxon>Sphagnopsida</taxon>
        <taxon>Sphagnales</taxon>
        <taxon>Sphagnaceae</taxon>
        <taxon>Sphagnum</taxon>
    </lineage>
</organism>
<reference evidence="1" key="1">
    <citation type="submission" date="2024-03" db="EMBL/GenBank/DDBJ databases">
        <authorList>
            <consortium name="ELIXIR-Norway"/>
            <consortium name="Elixir Norway"/>
        </authorList>
    </citation>
    <scope>NUCLEOTIDE SEQUENCE</scope>
</reference>
<dbReference type="EMBL" id="OZ023708">
    <property type="protein sequence ID" value="CAK9880063.1"/>
    <property type="molecule type" value="Genomic_DNA"/>
</dbReference>